<dbReference type="AlphaFoldDB" id="A0AAU8FNN1"/>
<proteinExistence type="predicted"/>
<evidence type="ECO:0000313" key="1">
    <source>
        <dbReference type="EMBL" id="XCH25804.1"/>
    </source>
</evidence>
<evidence type="ECO:0008006" key="2">
    <source>
        <dbReference type="Google" id="ProtNLM"/>
    </source>
</evidence>
<sequence length="69" mass="7492">MVALAAHPAPPVHLVLGSEAIALLKNADEARKAEMEAWLDVSLSTDHDEAEDFLETSMGKWYTGVKKDA</sequence>
<accession>A0AAU8FNN1</accession>
<dbReference type="RefSeq" id="WP_353721101.1">
    <property type="nucleotide sequence ID" value="NZ_CP159289.1"/>
</dbReference>
<protein>
    <recommendedName>
        <fullName evidence="2">CopG family transcriptional regulator</fullName>
    </recommendedName>
</protein>
<reference evidence="1" key="1">
    <citation type="submission" date="2024-06" db="EMBL/GenBank/DDBJ databases">
        <title>Sequencing and assembly of the genome of Dyadobacter sp. strain 676, a symbiont of Cyamopsis tetragonoloba.</title>
        <authorList>
            <person name="Guro P."/>
            <person name="Sazanova A."/>
            <person name="Kuznetsova I."/>
            <person name="Belimov A."/>
            <person name="Safronova V."/>
        </authorList>
    </citation>
    <scope>NUCLEOTIDE SEQUENCE</scope>
    <source>
        <strain evidence="1">676</strain>
    </source>
</reference>
<organism evidence="1">
    <name type="scientific">Dyadobacter sp. 676</name>
    <dbReference type="NCBI Taxonomy" id="3088362"/>
    <lineage>
        <taxon>Bacteria</taxon>
        <taxon>Pseudomonadati</taxon>
        <taxon>Bacteroidota</taxon>
        <taxon>Cytophagia</taxon>
        <taxon>Cytophagales</taxon>
        <taxon>Spirosomataceae</taxon>
        <taxon>Dyadobacter</taxon>
    </lineage>
</organism>
<dbReference type="EMBL" id="CP159289">
    <property type="protein sequence ID" value="XCH25804.1"/>
    <property type="molecule type" value="Genomic_DNA"/>
</dbReference>
<gene>
    <name evidence="1" type="ORF">ABV298_05130</name>
</gene>
<name>A0AAU8FNN1_9BACT</name>